<dbReference type="Proteomes" id="UP001163603">
    <property type="component" value="Chromosome 7"/>
</dbReference>
<evidence type="ECO:0000313" key="1">
    <source>
        <dbReference type="EMBL" id="KAJ0035538.1"/>
    </source>
</evidence>
<gene>
    <name evidence="1" type="ORF">Pint_25912</name>
</gene>
<protein>
    <submittedName>
        <fullName evidence="1">Uncharacterized protein</fullName>
    </submittedName>
</protein>
<evidence type="ECO:0000313" key="2">
    <source>
        <dbReference type="Proteomes" id="UP001163603"/>
    </source>
</evidence>
<accession>A0ACC0YGJ1</accession>
<organism evidence="1 2">
    <name type="scientific">Pistacia integerrima</name>
    <dbReference type="NCBI Taxonomy" id="434235"/>
    <lineage>
        <taxon>Eukaryota</taxon>
        <taxon>Viridiplantae</taxon>
        <taxon>Streptophyta</taxon>
        <taxon>Embryophyta</taxon>
        <taxon>Tracheophyta</taxon>
        <taxon>Spermatophyta</taxon>
        <taxon>Magnoliopsida</taxon>
        <taxon>eudicotyledons</taxon>
        <taxon>Gunneridae</taxon>
        <taxon>Pentapetalae</taxon>
        <taxon>rosids</taxon>
        <taxon>malvids</taxon>
        <taxon>Sapindales</taxon>
        <taxon>Anacardiaceae</taxon>
        <taxon>Pistacia</taxon>
    </lineage>
</organism>
<comment type="caution">
    <text evidence="1">The sequence shown here is derived from an EMBL/GenBank/DDBJ whole genome shotgun (WGS) entry which is preliminary data.</text>
</comment>
<reference evidence="2" key="1">
    <citation type="journal article" date="2023" name="G3 (Bethesda)">
        <title>Genome assembly and association tests identify interacting loci associated with vigor, precocity, and sex in interspecific pistachio rootstocks.</title>
        <authorList>
            <person name="Palmer W."/>
            <person name="Jacygrad E."/>
            <person name="Sagayaradj S."/>
            <person name="Cavanaugh K."/>
            <person name="Han R."/>
            <person name="Bertier L."/>
            <person name="Beede B."/>
            <person name="Kafkas S."/>
            <person name="Golino D."/>
            <person name="Preece J."/>
            <person name="Michelmore R."/>
        </authorList>
    </citation>
    <scope>NUCLEOTIDE SEQUENCE [LARGE SCALE GENOMIC DNA]</scope>
</reference>
<sequence>MQAPLLELRERIEGFRVTIEGSILALQSGLKKDWRLLRLGRLLNCCLTHFMLFLSPVLWASFVLFLLVNVNGWQALLWASLIPVIIILAIGMELQSILTQMALEITRKTCGGARDATCTGLRQILLVWSTSFSASSHSLRFVLGTE</sequence>
<dbReference type="EMBL" id="CM047742">
    <property type="protein sequence ID" value="KAJ0035538.1"/>
    <property type="molecule type" value="Genomic_DNA"/>
</dbReference>
<proteinExistence type="predicted"/>
<keyword evidence="2" id="KW-1185">Reference proteome</keyword>
<name>A0ACC0YGJ1_9ROSI</name>